<keyword evidence="3" id="KW-1185">Reference proteome</keyword>
<feature type="region of interest" description="Disordered" evidence="1">
    <location>
        <begin position="178"/>
        <end position="204"/>
    </location>
</feature>
<gene>
    <name evidence="2" type="ORF">B7C62_28170</name>
</gene>
<name>A0ABC8BZV0_9ACTN</name>
<sequence>MPTTPTPADRPADQLRDRLRAAAQRALESLDSLIADHQDPGAEALDALYDRLDLLENGARERSALLEEARDALEAAGINEAHGGESWPRLAPAIEELAAERDRLATDNARLTAGQCIDSRAMCEQHHLPPVDGCPYPRCRAARATGRAATAPAEHCGNQKPLFTEHTERTECVLRPGHPGSHADEHGARWWWTDTDVPPPAATA</sequence>
<proteinExistence type="predicted"/>
<dbReference type="EMBL" id="CP020563">
    <property type="protein sequence ID" value="ARF75700.1"/>
    <property type="molecule type" value="Genomic_DNA"/>
</dbReference>
<evidence type="ECO:0000256" key="1">
    <source>
        <dbReference type="SAM" id="MobiDB-lite"/>
    </source>
</evidence>
<dbReference type="RefSeq" id="WP_084750306.1">
    <property type="nucleotide sequence ID" value="NZ_CP020563.1"/>
</dbReference>
<dbReference type="KEGG" id="kab:B7C62_28170"/>
<accession>A0ABC8BZV0</accession>
<dbReference type="Proteomes" id="UP000192251">
    <property type="component" value="Chromosome"/>
</dbReference>
<dbReference type="AlphaFoldDB" id="A0ABC8BZV0"/>
<reference evidence="2 3" key="1">
    <citation type="submission" date="2017-04" db="EMBL/GenBank/DDBJ databases">
        <title>The complete genome sequence of Streptomyces albolongus YIM 101047, the producer of novel bafilomycins and novel odoriferous sesquiterpenoids.</title>
        <authorList>
            <person name="Yin M."/>
            <person name="Jiang Y."/>
        </authorList>
    </citation>
    <scope>NUCLEOTIDE SEQUENCE [LARGE SCALE GENOMIC DNA]</scope>
    <source>
        <strain evidence="2 3">YIM 101047</strain>
    </source>
</reference>
<evidence type="ECO:0000313" key="3">
    <source>
        <dbReference type="Proteomes" id="UP000192251"/>
    </source>
</evidence>
<protein>
    <submittedName>
        <fullName evidence="2">Uncharacterized protein</fullName>
    </submittedName>
</protein>
<organism evidence="2 3">
    <name type="scientific">Kitasatospora albolonga</name>
    <dbReference type="NCBI Taxonomy" id="68173"/>
    <lineage>
        <taxon>Bacteria</taxon>
        <taxon>Bacillati</taxon>
        <taxon>Actinomycetota</taxon>
        <taxon>Actinomycetes</taxon>
        <taxon>Kitasatosporales</taxon>
        <taxon>Streptomycetaceae</taxon>
        <taxon>Kitasatospora</taxon>
    </lineage>
</organism>
<evidence type="ECO:0000313" key="2">
    <source>
        <dbReference type="EMBL" id="ARF75700.1"/>
    </source>
</evidence>